<dbReference type="GO" id="GO:0004386">
    <property type="term" value="F:helicase activity"/>
    <property type="evidence" value="ECO:0007669"/>
    <property type="project" value="UniProtKB-KW"/>
</dbReference>
<sequence length="503" mass="55479">MKPKPITATTLVWLQRCARRIWLDRHGDAAQRVATDPVLQHQIARGHAHEEAIVAAQFAQRHPLVATAWPELVAETLAAMQSGVPALHQGALEVQAHDDMILCGSPDLLFRVEQPSQLGAWSYAPVEIKLHREPRPDDQLQLAFYRWMLGMLQGNVPEGELWLGFDAATHQPLQKVRQTKPPHVQPWLDLLTTVRTGDEAPINFSRQCSYCHWRNACEQEATQRQDIALLGQLDRRTAAALRKAGLTNLAALVQLTAEQLAAYPHVGPKRAVQLLSHAHALLRGAPYPHSAAAMRLPPAALFLDIESHPVTQMPWAFGWMDASGQRGSFVVVPQRPRQAPARLDIAGSSVSFVPDAAAGWQALAALVAAQEGVIIHWGHYERQMLQQDATPSVQDALSERMIDLQRKITQAYSFPIARGAGNGATTLKAIGGYLGYTWPAAANWAAAWDAYHQWCQQLATVRTQQQPWADAIDTTLADGLAYLMSDVVALHGVWQWLQNNAAA</sequence>
<evidence type="ECO:0000256" key="2">
    <source>
        <dbReference type="ARBA" id="ARBA00022806"/>
    </source>
</evidence>
<evidence type="ECO:0000256" key="3">
    <source>
        <dbReference type="ARBA" id="ARBA00023204"/>
    </source>
</evidence>
<protein>
    <submittedName>
        <fullName evidence="5">TM0106 family RecB-like putative nuclease</fullName>
    </submittedName>
</protein>
<evidence type="ECO:0000259" key="4">
    <source>
        <dbReference type="Pfam" id="PF12705"/>
    </source>
</evidence>
<name>A0A426U2Y6_9CHLR</name>
<dbReference type="Gene3D" id="3.90.320.10">
    <property type="match status" value="1"/>
</dbReference>
<keyword evidence="2" id="KW-0347">Helicase</keyword>
<dbReference type="Gene3D" id="1.10.150.20">
    <property type="entry name" value="5' to 3' exonuclease, C-terminal subdomain"/>
    <property type="match status" value="1"/>
</dbReference>
<evidence type="ECO:0000313" key="5">
    <source>
        <dbReference type="EMBL" id="RRR74092.1"/>
    </source>
</evidence>
<dbReference type="EMBL" id="RSAS01000296">
    <property type="protein sequence ID" value="RRR74092.1"/>
    <property type="molecule type" value="Genomic_DNA"/>
</dbReference>
<comment type="caution">
    <text evidence="5">The sequence shown here is derived from an EMBL/GenBank/DDBJ whole genome shotgun (WGS) entry which is preliminary data.</text>
</comment>
<dbReference type="NCBIfam" id="TIGR03491">
    <property type="entry name" value="TM0106 family RecB-like putative nuclease"/>
    <property type="match status" value="1"/>
</dbReference>
<keyword evidence="2" id="KW-0547">Nucleotide-binding</keyword>
<reference evidence="5 6" key="1">
    <citation type="submission" date="2018-12" db="EMBL/GenBank/DDBJ databases">
        <title>Genome Sequence of Candidatus Viridilinea halotolerans isolated from saline sulfide-rich spring.</title>
        <authorList>
            <person name="Grouzdev D.S."/>
            <person name="Burganskaya E.I."/>
            <person name="Krutkina M.S."/>
            <person name="Sukhacheva M.V."/>
            <person name="Gorlenko V.M."/>
        </authorList>
    </citation>
    <scope>NUCLEOTIDE SEQUENCE [LARGE SCALE GENOMIC DNA]</scope>
    <source>
        <strain evidence="5">Chok-6</strain>
    </source>
</reference>
<gene>
    <name evidence="5" type="ORF">EI684_07735</name>
</gene>
<dbReference type="Pfam" id="PF12705">
    <property type="entry name" value="PDDEXK_1"/>
    <property type="match status" value="1"/>
</dbReference>
<organism evidence="5 6">
    <name type="scientific">Candidatus Viridilinea halotolerans</name>
    <dbReference type="NCBI Taxonomy" id="2491704"/>
    <lineage>
        <taxon>Bacteria</taxon>
        <taxon>Bacillati</taxon>
        <taxon>Chloroflexota</taxon>
        <taxon>Chloroflexia</taxon>
        <taxon>Chloroflexales</taxon>
        <taxon>Chloroflexineae</taxon>
        <taxon>Oscillochloridaceae</taxon>
        <taxon>Candidatus Viridilinea</taxon>
    </lineage>
</organism>
<evidence type="ECO:0000256" key="1">
    <source>
        <dbReference type="ARBA" id="ARBA00022763"/>
    </source>
</evidence>
<keyword evidence="2" id="KW-0067">ATP-binding</keyword>
<dbReference type="GO" id="GO:0006281">
    <property type="term" value="P:DNA repair"/>
    <property type="evidence" value="ECO:0007669"/>
    <property type="project" value="UniProtKB-KW"/>
</dbReference>
<keyword evidence="1" id="KW-0227">DNA damage</keyword>
<keyword evidence="2" id="KW-0378">Hydrolase</keyword>
<dbReference type="AlphaFoldDB" id="A0A426U2Y6"/>
<dbReference type="InterPro" id="IPR011604">
    <property type="entry name" value="PDDEXK-like_dom_sf"/>
</dbReference>
<keyword evidence="3" id="KW-0234">DNA repair</keyword>
<proteinExistence type="predicted"/>
<dbReference type="Proteomes" id="UP000280307">
    <property type="component" value="Unassembled WGS sequence"/>
</dbReference>
<dbReference type="InterPro" id="IPR019993">
    <property type="entry name" value="RecB_nuclease_TM0106_put"/>
</dbReference>
<accession>A0A426U2Y6</accession>
<feature type="domain" description="PD-(D/E)XK endonuclease-like" evidence="4">
    <location>
        <begin position="63"/>
        <end position="218"/>
    </location>
</feature>
<evidence type="ECO:0000313" key="6">
    <source>
        <dbReference type="Proteomes" id="UP000280307"/>
    </source>
</evidence>
<dbReference type="InterPro" id="IPR038726">
    <property type="entry name" value="PDDEXK_AddAB-type"/>
</dbReference>